<reference evidence="3 4" key="1">
    <citation type="submission" date="2020-08" db="EMBL/GenBank/DDBJ databases">
        <title>Genemic of Streptomyces polyaspartic.</title>
        <authorList>
            <person name="Liu W."/>
        </authorList>
    </citation>
    <scope>NUCLEOTIDE SEQUENCE [LARGE SCALE GENOMIC DNA]</scope>
    <source>
        <strain evidence="3 4">TRM66268-LWL</strain>
    </source>
</reference>
<dbReference type="Proteomes" id="UP000642284">
    <property type="component" value="Unassembled WGS sequence"/>
</dbReference>
<keyword evidence="2" id="KW-0472">Membrane</keyword>
<feature type="transmembrane region" description="Helical" evidence="2">
    <location>
        <begin position="266"/>
        <end position="286"/>
    </location>
</feature>
<feature type="transmembrane region" description="Helical" evidence="2">
    <location>
        <begin position="306"/>
        <end position="327"/>
    </location>
</feature>
<feature type="transmembrane region" description="Helical" evidence="2">
    <location>
        <begin position="399"/>
        <end position="432"/>
    </location>
</feature>
<feature type="transmembrane region" description="Helical" evidence="2">
    <location>
        <begin position="371"/>
        <end position="393"/>
    </location>
</feature>
<evidence type="ECO:0000313" key="3">
    <source>
        <dbReference type="EMBL" id="MBC9718477.1"/>
    </source>
</evidence>
<protein>
    <recommendedName>
        <fullName evidence="5">Integral membrane protein</fullName>
    </recommendedName>
</protein>
<feature type="transmembrane region" description="Helical" evidence="2">
    <location>
        <begin position="218"/>
        <end position="237"/>
    </location>
</feature>
<dbReference type="EMBL" id="JACTVJ010000027">
    <property type="protein sequence ID" value="MBC9718477.1"/>
    <property type="molecule type" value="Genomic_DNA"/>
</dbReference>
<accession>A0ABR7SSK3</accession>
<name>A0ABR7SSK3_9ACTN</name>
<keyword evidence="2" id="KW-1133">Transmembrane helix</keyword>
<keyword evidence="2" id="KW-0812">Transmembrane</keyword>
<evidence type="ECO:0000256" key="2">
    <source>
        <dbReference type="SAM" id="Phobius"/>
    </source>
</evidence>
<feature type="region of interest" description="Disordered" evidence="1">
    <location>
        <begin position="1"/>
        <end position="48"/>
    </location>
</feature>
<evidence type="ECO:0000256" key="1">
    <source>
        <dbReference type="SAM" id="MobiDB-lite"/>
    </source>
</evidence>
<comment type="caution">
    <text evidence="3">The sequence shown here is derived from an EMBL/GenBank/DDBJ whole genome shotgun (WGS) entry which is preliminary data.</text>
</comment>
<sequence>MSGPLRLLPGDGNRQPHPYGDRRDLRDLSGANGLPHLPRKRSGRTRPSWAADAVDELAERLAEQIAVAVHPDEVAALLESDGLTAERIEQQYGRSDLFTLAEDLFDRVPRHYASLPPGPDPWRADPLRCALRGLAFALPGLAYVLGAQLLRGHPDLTGLVAAALFAWAWNQGLSHRAYLRLSAEGPAGAARALRVGVPVGALLSGGLGLALAGPTTAGAFAVGQSVYLGAASALLVLGRERALLIGLLPVVAGAGATLLWPLPAAVVLGVLLGSVALTAAVAWHALREALPPGGSADARTRAPGVLSSVPYGLFGLAAGVLAALAGALDARTVVVLTLSMGFAEWLLYRYRSLGTSGLRSSTDLPGFTDRSGRALALCLGAYLALLAGGALVAGTEPLALFLLGTVFWTALLLQAFSVAWFPALVSLAAAAAQAAARAAELPDVPAQLICTGLAAVVLTVGTCRLLSRPTAHR</sequence>
<gene>
    <name evidence="3" type="ORF">H9Y04_38730</name>
</gene>
<organism evidence="3 4">
    <name type="scientific">Streptomyces polyasparticus</name>
    <dbReference type="NCBI Taxonomy" id="2767826"/>
    <lineage>
        <taxon>Bacteria</taxon>
        <taxon>Bacillati</taxon>
        <taxon>Actinomycetota</taxon>
        <taxon>Actinomycetes</taxon>
        <taxon>Kitasatosporales</taxon>
        <taxon>Streptomycetaceae</taxon>
        <taxon>Streptomyces</taxon>
    </lineage>
</organism>
<keyword evidence="4" id="KW-1185">Reference proteome</keyword>
<dbReference type="RefSeq" id="WP_187818914.1">
    <property type="nucleotide sequence ID" value="NZ_JACTVJ010000027.1"/>
</dbReference>
<feature type="transmembrane region" description="Helical" evidence="2">
    <location>
        <begin position="242"/>
        <end position="260"/>
    </location>
</feature>
<proteinExistence type="predicted"/>
<feature type="transmembrane region" description="Helical" evidence="2">
    <location>
        <begin position="444"/>
        <end position="467"/>
    </location>
</feature>
<evidence type="ECO:0000313" key="4">
    <source>
        <dbReference type="Proteomes" id="UP000642284"/>
    </source>
</evidence>
<evidence type="ECO:0008006" key="5">
    <source>
        <dbReference type="Google" id="ProtNLM"/>
    </source>
</evidence>